<keyword evidence="3" id="KW-1185">Reference proteome</keyword>
<dbReference type="STRING" id="313594.PI23P_09180"/>
<dbReference type="EMBL" id="AAOG01000002">
    <property type="protein sequence ID" value="EAR12788.1"/>
    <property type="molecule type" value="Genomic_DNA"/>
</dbReference>
<keyword evidence="1" id="KW-0472">Membrane</keyword>
<dbReference type="OrthoDB" id="1453241at2"/>
<evidence type="ECO:0000313" key="2">
    <source>
        <dbReference type="EMBL" id="EAR12788.1"/>
    </source>
</evidence>
<comment type="caution">
    <text evidence="2">The sequence shown here is derived from an EMBL/GenBank/DDBJ whole genome shotgun (WGS) entry which is preliminary data.</text>
</comment>
<keyword evidence="1" id="KW-1133">Transmembrane helix</keyword>
<feature type="transmembrane region" description="Helical" evidence="1">
    <location>
        <begin position="80"/>
        <end position="101"/>
    </location>
</feature>
<organism evidence="2 3">
    <name type="scientific">Polaribacter irgensii 23-P</name>
    <dbReference type="NCBI Taxonomy" id="313594"/>
    <lineage>
        <taxon>Bacteria</taxon>
        <taxon>Pseudomonadati</taxon>
        <taxon>Bacteroidota</taxon>
        <taxon>Flavobacteriia</taxon>
        <taxon>Flavobacteriales</taxon>
        <taxon>Flavobacteriaceae</taxon>
    </lineage>
</organism>
<gene>
    <name evidence="2" type="ORF">PI23P_09180</name>
</gene>
<dbReference type="AlphaFoldDB" id="A4C045"/>
<name>A4C045_9FLAO</name>
<dbReference type="HOGENOM" id="CLU_2194537_0_0_10"/>
<dbReference type="NCBIfam" id="TIGR04104">
    <property type="entry name" value="cxxc_20_cxxc"/>
    <property type="match status" value="1"/>
</dbReference>
<keyword evidence="1" id="KW-0812">Transmembrane</keyword>
<feature type="transmembrane region" description="Helical" evidence="1">
    <location>
        <begin position="51"/>
        <end position="68"/>
    </location>
</feature>
<sequence length="108" mass="12615">MSKVNASMDTCKKCNEKFSFWQIYKNYWSAKQMLKCSNCQAEHTCTIKSRVVSSVFVLFVPGLLQTAIQTWEKPEILEIWTILFLYIGTSFVMSFLTNPLLKFKLIQK</sequence>
<dbReference type="InterPro" id="IPR026369">
    <property type="entry name" value="CxxC_20_CxxC"/>
</dbReference>
<evidence type="ECO:0000256" key="1">
    <source>
        <dbReference type="SAM" id="Phobius"/>
    </source>
</evidence>
<evidence type="ECO:0000313" key="3">
    <source>
        <dbReference type="Proteomes" id="UP000003053"/>
    </source>
</evidence>
<protein>
    <recommendedName>
        <fullName evidence="4">CXXC-20-CXXC protein</fullName>
    </recommendedName>
</protein>
<dbReference type="Proteomes" id="UP000003053">
    <property type="component" value="Unassembled WGS sequence"/>
</dbReference>
<accession>A4C045</accession>
<reference evidence="2 3" key="1">
    <citation type="submission" date="2006-02" db="EMBL/GenBank/DDBJ databases">
        <authorList>
            <person name="Murray A."/>
            <person name="Staley J."/>
            <person name="Ferriera S."/>
            <person name="Johnson J."/>
            <person name="Kravitz S."/>
            <person name="Halpern A."/>
            <person name="Remington K."/>
            <person name="Beeson K."/>
            <person name="Tran B."/>
            <person name="Rogers Y.-H."/>
            <person name="Friedman R."/>
            <person name="Venter J.C."/>
        </authorList>
    </citation>
    <scope>NUCLEOTIDE SEQUENCE [LARGE SCALE GENOMIC DNA]</scope>
    <source>
        <strain evidence="2 3">23-P</strain>
    </source>
</reference>
<proteinExistence type="predicted"/>
<evidence type="ECO:0008006" key="4">
    <source>
        <dbReference type="Google" id="ProtNLM"/>
    </source>
</evidence>